<sequence length="106" mass="11723">MMRVITRGALQTYWKRPGREDAEEPLKAWYAEAKSANWTSPADIKARYRSASFVSDNRVVFNIGGNKHRLVVHLNYGLGIVLIKFVGSHAEYDAIDAATVGGGGRT</sequence>
<evidence type="ECO:0000313" key="2">
    <source>
        <dbReference type="Proteomes" id="UP001598130"/>
    </source>
</evidence>
<gene>
    <name evidence="1" type="ORF">OCL97_19570</name>
</gene>
<dbReference type="Pfam" id="PF09907">
    <property type="entry name" value="HigB_toxin"/>
    <property type="match status" value="1"/>
</dbReference>
<protein>
    <submittedName>
        <fullName evidence="1">Type II toxin-antitoxin system HigB family toxin</fullName>
    </submittedName>
</protein>
<accession>A0ABW6D138</accession>
<organism evidence="1 2">
    <name type="scientific">Phenylobacterium ferrooxidans</name>
    <dbReference type="NCBI Taxonomy" id="2982689"/>
    <lineage>
        <taxon>Bacteria</taxon>
        <taxon>Pseudomonadati</taxon>
        <taxon>Pseudomonadota</taxon>
        <taxon>Alphaproteobacteria</taxon>
        <taxon>Caulobacterales</taxon>
        <taxon>Caulobacteraceae</taxon>
        <taxon>Phenylobacterium</taxon>
    </lineage>
</organism>
<dbReference type="Proteomes" id="UP001598130">
    <property type="component" value="Unassembled WGS sequence"/>
</dbReference>
<evidence type="ECO:0000313" key="1">
    <source>
        <dbReference type="EMBL" id="MFD3266157.1"/>
    </source>
</evidence>
<reference evidence="1 2" key="1">
    <citation type="submission" date="2022-09" db="EMBL/GenBank/DDBJ databases">
        <title>New species of Phenylobacterium.</title>
        <authorList>
            <person name="Mieszkin S."/>
        </authorList>
    </citation>
    <scope>NUCLEOTIDE SEQUENCE [LARGE SCALE GENOMIC DNA]</scope>
    <source>
        <strain evidence="1 2">HK31-G</strain>
    </source>
</reference>
<dbReference type="EMBL" id="JAOTJD010000048">
    <property type="protein sequence ID" value="MFD3266157.1"/>
    <property type="molecule type" value="Genomic_DNA"/>
</dbReference>
<proteinExistence type="predicted"/>
<dbReference type="InterPro" id="IPR018669">
    <property type="entry name" value="Toxin_HigB"/>
</dbReference>
<comment type="caution">
    <text evidence="1">The sequence shown here is derived from an EMBL/GenBank/DDBJ whole genome shotgun (WGS) entry which is preliminary data.</text>
</comment>
<keyword evidence="2" id="KW-1185">Reference proteome</keyword>
<name>A0ABW6D138_9CAUL</name>
<dbReference type="RefSeq" id="WP_377371444.1">
    <property type="nucleotide sequence ID" value="NZ_JAOTJD010000048.1"/>
</dbReference>